<dbReference type="EMBL" id="JAHUVW010000001">
    <property type="protein sequence ID" value="MBV7672108.1"/>
    <property type="molecule type" value="Genomic_DNA"/>
</dbReference>
<dbReference type="PANTHER" id="PTHR43798">
    <property type="entry name" value="MONOACYLGLYCEROL LIPASE"/>
    <property type="match status" value="1"/>
</dbReference>
<feature type="domain" description="AB hydrolase-1" evidence="1">
    <location>
        <begin position="31"/>
        <end position="247"/>
    </location>
</feature>
<name>A0ABS6TUZ9_STRHA</name>
<dbReference type="InterPro" id="IPR000073">
    <property type="entry name" value="AB_hydrolase_1"/>
</dbReference>
<evidence type="ECO:0000313" key="3">
    <source>
        <dbReference type="Proteomes" id="UP000735541"/>
    </source>
</evidence>
<dbReference type="GeneID" id="97293124"/>
<keyword evidence="3" id="KW-1185">Reference proteome</keyword>
<accession>A0ABS6TUZ9</accession>
<dbReference type="Gene3D" id="3.40.50.1820">
    <property type="entry name" value="alpha/beta hydrolase"/>
    <property type="match status" value="1"/>
</dbReference>
<comment type="caution">
    <text evidence="2">The sequence shown here is derived from an EMBL/GenBank/DDBJ whole genome shotgun (WGS) entry which is preliminary data.</text>
</comment>
<reference evidence="2 3" key="1">
    <citation type="submission" date="2021-07" db="EMBL/GenBank/DDBJ databases">
        <title>Sequencing Streptomyces halstedii LGO-A4 genome an citrus endophytic actinomycete.</title>
        <authorList>
            <person name="Samborskyy M."/>
            <person name="Scott N."/>
            <person name="Deglau R."/>
            <person name="Dickens S."/>
            <person name="Oliveira L.G."/>
        </authorList>
    </citation>
    <scope>NUCLEOTIDE SEQUENCE [LARGE SCALE GENOMIC DNA]</scope>
    <source>
        <strain evidence="2 3">LGO-A4</strain>
    </source>
</reference>
<proteinExistence type="predicted"/>
<dbReference type="Pfam" id="PF12697">
    <property type="entry name" value="Abhydrolase_6"/>
    <property type="match status" value="1"/>
</dbReference>
<organism evidence="2 3">
    <name type="scientific">Streptomyces halstedii</name>
    <dbReference type="NCBI Taxonomy" id="1944"/>
    <lineage>
        <taxon>Bacteria</taxon>
        <taxon>Bacillati</taxon>
        <taxon>Actinomycetota</taxon>
        <taxon>Actinomycetes</taxon>
        <taxon>Kitasatosporales</taxon>
        <taxon>Streptomycetaceae</taxon>
        <taxon>Streptomyces</taxon>
    </lineage>
</organism>
<evidence type="ECO:0000313" key="2">
    <source>
        <dbReference type="EMBL" id="MBV7672108.1"/>
    </source>
</evidence>
<gene>
    <name evidence="2" type="ORF">STHAL_21910</name>
</gene>
<dbReference type="SUPFAM" id="SSF53474">
    <property type="entry name" value="alpha/beta-Hydrolases"/>
    <property type="match status" value="1"/>
</dbReference>
<dbReference type="RefSeq" id="WP_146060051.1">
    <property type="nucleotide sequence ID" value="NZ_CP109044.1"/>
</dbReference>
<keyword evidence="2" id="KW-0378">Hydrolase</keyword>
<dbReference type="InterPro" id="IPR050266">
    <property type="entry name" value="AB_hydrolase_sf"/>
</dbReference>
<dbReference type="InterPro" id="IPR029058">
    <property type="entry name" value="AB_hydrolase_fold"/>
</dbReference>
<evidence type="ECO:0000259" key="1">
    <source>
        <dbReference type="Pfam" id="PF12697"/>
    </source>
</evidence>
<dbReference type="PANTHER" id="PTHR43798:SF33">
    <property type="entry name" value="HYDROLASE, PUTATIVE (AFU_ORTHOLOGUE AFUA_2G14860)-RELATED"/>
    <property type="match status" value="1"/>
</dbReference>
<dbReference type="Proteomes" id="UP000735541">
    <property type="component" value="Unassembled WGS sequence"/>
</dbReference>
<protein>
    <submittedName>
        <fullName evidence="2">Alpha/beta hydrolase</fullName>
    </submittedName>
</protein>
<sequence length="265" mass="28180">MTPATPGGPAPEPGTVWLNRASWGRPGDPLVVCLHGITSNASSWTDAGPRLAELGFHVLAPELRGHGESPRPATGYDTATLLADLRRVLPAAMDVLVGHSFGGYLAQEGVLRGVFRPRALLLEDPVSHQPDAATPTAMLEWDRLNLPRTVEGTLELNPGWSRKDAAGKILSLEQVHWDGARAAFAGNAPWDQRPAAARIAARQPTAWLLPGTSRFVPAEDVAALVGAVGQDSVVTVEKAGHSIHRDDLGAFTALVERLHRKAAGR</sequence>
<dbReference type="GO" id="GO:0016787">
    <property type="term" value="F:hydrolase activity"/>
    <property type="evidence" value="ECO:0007669"/>
    <property type="project" value="UniProtKB-KW"/>
</dbReference>